<dbReference type="Proteomes" id="UP001558613">
    <property type="component" value="Unassembled WGS sequence"/>
</dbReference>
<feature type="region of interest" description="Disordered" evidence="1">
    <location>
        <begin position="1"/>
        <end position="28"/>
    </location>
</feature>
<organism evidence="2 3">
    <name type="scientific">Cirrhinus molitorella</name>
    <name type="common">mud carp</name>
    <dbReference type="NCBI Taxonomy" id="172907"/>
    <lineage>
        <taxon>Eukaryota</taxon>
        <taxon>Metazoa</taxon>
        <taxon>Chordata</taxon>
        <taxon>Craniata</taxon>
        <taxon>Vertebrata</taxon>
        <taxon>Euteleostomi</taxon>
        <taxon>Actinopterygii</taxon>
        <taxon>Neopterygii</taxon>
        <taxon>Teleostei</taxon>
        <taxon>Ostariophysi</taxon>
        <taxon>Cypriniformes</taxon>
        <taxon>Cyprinidae</taxon>
        <taxon>Labeoninae</taxon>
        <taxon>Labeonini</taxon>
        <taxon>Cirrhinus</taxon>
    </lineage>
</organism>
<name>A0ABR3NHR5_9TELE</name>
<comment type="caution">
    <text evidence="2">The sequence shown here is derived from an EMBL/GenBank/DDBJ whole genome shotgun (WGS) entry which is preliminary data.</text>
</comment>
<gene>
    <name evidence="2" type="ORF">QQF64_036097</name>
</gene>
<dbReference type="EMBL" id="JAYMGO010000004">
    <property type="protein sequence ID" value="KAL1276474.1"/>
    <property type="molecule type" value="Genomic_DNA"/>
</dbReference>
<evidence type="ECO:0000313" key="2">
    <source>
        <dbReference type="EMBL" id="KAL1276474.1"/>
    </source>
</evidence>
<reference evidence="2 3" key="1">
    <citation type="submission" date="2023-09" db="EMBL/GenBank/DDBJ databases">
        <authorList>
            <person name="Wang M."/>
        </authorList>
    </citation>
    <scope>NUCLEOTIDE SEQUENCE [LARGE SCALE GENOMIC DNA]</scope>
    <source>
        <strain evidence="2">GT-2023</strain>
        <tissue evidence="2">Liver</tissue>
    </source>
</reference>
<accession>A0ABR3NHR5</accession>
<keyword evidence="3" id="KW-1185">Reference proteome</keyword>
<protein>
    <submittedName>
        <fullName evidence="2">Uncharacterized protein</fullName>
    </submittedName>
</protein>
<sequence length="70" mass="7890">MLATAAPTLYQSQNPEAKLERYHRKRRRDDRPFLAANLCVPPKSPKQECSMDHYPVSIDSSTCPGPSEVC</sequence>
<proteinExistence type="predicted"/>
<evidence type="ECO:0000313" key="3">
    <source>
        <dbReference type="Proteomes" id="UP001558613"/>
    </source>
</evidence>
<evidence type="ECO:0000256" key="1">
    <source>
        <dbReference type="SAM" id="MobiDB-lite"/>
    </source>
</evidence>